<organism evidence="3 4">
    <name type="scientific">Haploplasma axanthum</name>
    <name type="common">Acholeplasma axanthum</name>
    <dbReference type="NCBI Taxonomy" id="29552"/>
    <lineage>
        <taxon>Bacteria</taxon>
        <taxon>Bacillati</taxon>
        <taxon>Mycoplasmatota</taxon>
        <taxon>Mollicutes</taxon>
        <taxon>Acholeplasmatales</taxon>
        <taxon>Acholeplasmataceae</taxon>
        <taxon>Haploplasma</taxon>
    </lineage>
</organism>
<feature type="domain" description="Alpha-L-rhamnosidase six-hairpin glycosidase" evidence="2">
    <location>
        <begin position="382"/>
        <end position="698"/>
    </location>
</feature>
<dbReference type="PANTHER" id="PTHR34987:SF2">
    <property type="entry name" value="B, PUTATIVE (AFU_ORTHOLOGUE AFUA_7G05040)-RELATED"/>
    <property type="match status" value="1"/>
</dbReference>
<dbReference type="AlphaFoldDB" id="A0A449BBM0"/>
<dbReference type="RefSeq" id="WP_026390762.1">
    <property type="nucleotide sequence ID" value="NZ_LR215048.1"/>
</dbReference>
<dbReference type="GO" id="GO:0005975">
    <property type="term" value="P:carbohydrate metabolic process"/>
    <property type="evidence" value="ECO:0007669"/>
    <property type="project" value="InterPro"/>
</dbReference>
<evidence type="ECO:0000256" key="1">
    <source>
        <dbReference type="SAM" id="MobiDB-lite"/>
    </source>
</evidence>
<name>A0A449BBM0_HAPAX</name>
<dbReference type="InterPro" id="IPR035396">
    <property type="entry name" value="Bac_rhamnosid6H"/>
</dbReference>
<dbReference type="Gene3D" id="1.50.10.10">
    <property type="match status" value="1"/>
</dbReference>
<evidence type="ECO:0000259" key="2">
    <source>
        <dbReference type="Pfam" id="PF17389"/>
    </source>
</evidence>
<dbReference type="PANTHER" id="PTHR34987">
    <property type="entry name" value="C, PUTATIVE (AFU_ORTHOLOGUE AFUA_3G02880)-RELATED"/>
    <property type="match status" value="1"/>
</dbReference>
<dbReference type="InterPro" id="IPR008928">
    <property type="entry name" value="6-hairpin_glycosidase_sf"/>
</dbReference>
<dbReference type="InterPro" id="IPR012341">
    <property type="entry name" value="6hp_glycosidase-like_sf"/>
</dbReference>
<dbReference type="Proteomes" id="UP000289841">
    <property type="component" value="Chromosome"/>
</dbReference>
<reference evidence="3 4" key="1">
    <citation type="submission" date="2019-01" db="EMBL/GenBank/DDBJ databases">
        <authorList>
            <consortium name="Pathogen Informatics"/>
        </authorList>
    </citation>
    <scope>NUCLEOTIDE SEQUENCE [LARGE SCALE GENOMIC DNA]</scope>
    <source>
        <strain evidence="3 4">NCTC10138</strain>
    </source>
</reference>
<dbReference type="STRING" id="1278311.GCA_000428705_01299"/>
<dbReference type="OrthoDB" id="9815108at2"/>
<protein>
    <submittedName>
        <fullName evidence="3">Bacterial alpha-L-rhamnosidase</fullName>
    </submittedName>
</protein>
<proteinExistence type="predicted"/>
<accession>A0A449BBM0</accession>
<evidence type="ECO:0000313" key="3">
    <source>
        <dbReference type="EMBL" id="VEU79843.1"/>
    </source>
</evidence>
<dbReference type="EMBL" id="LR215048">
    <property type="protein sequence ID" value="VEU79843.1"/>
    <property type="molecule type" value="Genomic_DNA"/>
</dbReference>
<feature type="region of interest" description="Disordered" evidence="1">
    <location>
        <begin position="29"/>
        <end position="54"/>
    </location>
</feature>
<keyword evidence="4" id="KW-1185">Reference proteome</keyword>
<dbReference type="Gene3D" id="2.60.120.260">
    <property type="entry name" value="Galactose-binding domain-like"/>
    <property type="match status" value="1"/>
</dbReference>
<dbReference type="PROSITE" id="PS51257">
    <property type="entry name" value="PROKAR_LIPOPROTEIN"/>
    <property type="match status" value="1"/>
</dbReference>
<dbReference type="KEGG" id="aaxa:NCTC10138_00196"/>
<dbReference type="Gene3D" id="2.60.420.10">
    <property type="entry name" value="Maltose phosphorylase, domain 3"/>
    <property type="match status" value="1"/>
</dbReference>
<dbReference type="SUPFAM" id="SSF48208">
    <property type="entry name" value="Six-hairpin glycosidases"/>
    <property type="match status" value="1"/>
</dbReference>
<evidence type="ECO:0000313" key="4">
    <source>
        <dbReference type="Proteomes" id="UP000289841"/>
    </source>
</evidence>
<sequence length="797" mass="91464">MKINKQLFGLIMLTLFSIGLISCKTKEKIDKPEPQNPTPVENEYPTPEYAEESETPYTGLLESYKKDEWNGYWIWDKINAPDSYVAFRKEFEISKDITETVIDISAESKYFMWVNGILTVYDGSSKRGPSVNDSFYDYVKITNLKKGKNVIAFLTVYNGRSSDSSIDAGKAGLLFQMSVDDKVIKSDNTVKVKRLREYKNKSLLKGDYPNYPQSSMLGEWNVYFDAREATGNFFETSFDVSSWDNAVGVAKAGAKPFNRLYKNPAPTMKFNEIVKFENSSKYENIIFDKPTKIELELPLNRQFSTYFEIESEKEGEKILLYTDTYVVGTETNFKDTYITKKGVQKYENYPWRSGSKLYMEIPSGVKISYIGYRASGYDADITGSFESSNERLNILWDKAVNSLLINMRDTFMDTPDRERAPYMGDASNQIEMLLYSLDPNSYEIVKKTILTAIGWTKEGNILVSRAPSKSPHEIPVQSLAFIISVYNYYLYTGDRDTISKFYEIAANYLKNWELKDNGLIEIRDGSWLWTDWGEKIDVEVIQTAWYYYALNIIEKLSSDLNITKNDEFISQRKVTIEENFAKVYQKEDGGFRSGEENDDRANALAVLSGLAKKEDYESIRNILVNTKNASPFYEKYVLEALSIMGYYDEAVTRMLDRYEAMIDDSGTTLWELWSLDAAGTVTVNHGWTGGPLVIMSKYIAGIKPIEVNYEEYEIIPQFIYDKINASVDTNKGVIKMSYNKVEDGYEIKIKAIEGTGYLKLPKEFKDRTNFTGVMIEVIDDDYYVLSFEEGNYTITVS</sequence>
<gene>
    <name evidence="3" type="ORF">NCTC10138_00196</name>
</gene>
<dbReference type="Pfam" id="PF17389">
    <property type="entry name" value="Bac_rhamnosid6H"/>
    <property type="match status" value="1"/>
</dbReference>